<evidence type="ECO:0000259" key="1">
    <source>
        <dbReference type="Pfam" id="PF01370"/>
    </source>
</evidence>
<dbReference type="EMBL" id="UINC01180959">
    <property type="protein sequence ID" value="SVD90409.1"/>
    <property type="molecule type" value="Genomic_DNA"/>
</dbReference>
<accession>A0A382Z5F0</accession>
<dbReference type="Pfam" id="PF01370">
    <property type="entry name" value="Epimerase"/>
    <property type="match status" value="1"/>
</dbReference>
<feature type="non-terminal residue" evidence="2">
    <location>
        <position position="39"/>
    </location>
</feature>
<dbReference type="AlphaFoldDB" id="A0A382Z5F0"/>
<proteinExistence type="predicted"/>
<dbReference type="InterPro" id="IPR001509">
    <property type="entry name" value="Epimerase_deHydtase"/>
</dbReference>
<name>A0A382Z5F0_9ZZZZ</name>
<organism evidence="2">
    <name type="scientific">marine metagenome</name>
    <dbReference type="NCBI Taxonomy" id="408172"/>
    <lineage>
        <taxon>unclassified sequences</taxon>
        <taxon>metagenomes</taxon>
        <taxon>ecological metagenomes</taxon>
    </lineage>
</organism>
<dbReference type="Gene3D" id="3.40.50.720">
    <property type="entry name" value="NAD(P)-binding Rossmann-like Domain"/>
    <property type="match status" value="1"/>
</dbReference>
<sequence length="39" mass="4340">MKKVVVTGGSGFIGSNLVKYLLKKKYYVINIDKLSYSAN</sequence>
<dbReference type="SUPFAM" id="SSF51735">
    <property type="entry name" value="NAD(P)-binding Rossmann-fold domains"/>
    <property type="match status" value="1"/>
</dbReference>
<protein>
    <recommendedName>
        <fullName evidence="1">NAD-dependent epimerase/dehydratase domain-containing protein</fullName>
    </recommendedName>
</protein>
<feature type="domain" description="NAD-dependent epimerase/dehydratase" evidence="1">
    <location>
        <begin position="4"/>
        <end position="39"/>
    </location>
</feature>
<dbReference type="InterPro" id="IPR036291">
    <property type="entry name" value="NAD(P)-bd_dom_sf"/>
</dbReference>
<evidence type="ECO:0000313" key="2">
    <source>
        <dbReference type="EMBL" id="SVD90409.1"/>
    </source>
</evidence>
<gene>
    <name evidence="2" type="ORF">METZ01_LOCUS443263</name>
</gene>
<reference evidence="2" key="1">
    <citation type="submission" date="2018-05" db="EMBL/GenBank/DDBJ databases">
        <authorList>
            <person name="Lanie J.A."/>
            <person name="Ng W.-L."/>
            <person name="Kazmierczak K.M."/>
            <person name="Andrzejewski T.M."/>
            <person name="Davidsen T.M."/>
            <person name="Wayne K.J."/>
            <person name="Tettelin H."/>
            <person name="Glass J.I."/>
            <person name="Rusch D."/>
            <person name="Podicherti R."/>
            <person name="Tsui H.-C.T."/>
            <person name="Winkler M.E."/>
        </authorList>
    </citation>
    <scope>NUCLEOTIDE SEQUENCE</scope>
</reference>